<proteinExistence type="predicted"/>
<keyword evidence="3" id="KW-1185">Reference proteome</keyword>
<evidence type="ECO:0008006" key="4">
    <source>
        <dbReference type="Google" id="ProtNLM"/>
    </source>
</evidence>
<protein>
    <recommendedName>
        <fullName evidence="4">Transmembrane protein</fullName>
    </recommendedName>
</protein>
<gene>
    <name evidence="2" type="ORF">V8G54_023850</name>
</gene>
<dbReference type="Proteomes" id="UP001374535">
    <property type="component" value="Chromosome 7"/>
</dbReference>
<keyword evidence="1" id="KW-0812">Transmembrane</keyword>
<reference evidence="2 3" key="1">
    <citation type="journal article" date="2023" name="Life. Sci Alliance">
        <title>Evolutionary insights into 3D genome organization and epigenetic landscape of Vigna mungo.</title>
        <authorList>
            <person name="Junaid A."/>
            <person name="Singh B."/>
            <person name="Bhatia S."/>
        </authorList>
    </citation>
    <scope>NUCLEOTIDE SEQUENCE [LARGE SCALE GENOMIC DNA]</scope>
    <source>
        <strain evidence="2">Urdbean</strain>
    </source>
</reference>
<keyword evidence="1" id="KW-0472">Membrane</keyword>
<evidence type="ECO:0000313" key="3">
    <source>
        <dbReference type="Proteomes" id="UP001374535"/>
    </source>
</evidence>
<evidence type="ECO:0000313" key="2">
    <source>
        <dbReference type="EMBL" id="WVZ03044.1"/>
    </source>
</evidence>
<evidence type="ECO:0000256" key="1">
    <source>
        <dbReference type="SAM" id="Phobius"/>
    </source>
</evidence>
<keyword evidence="1" id="KW-1133">Transmembrane helix</keyword>
<organism evidence="2 3">
    <name type="scientific">Vigna mungo</name>
    <name type="common">Black gram</name>
    <name type="synonym">Phaseolus mungo</name>
    <dbReference type="NCBI Taxonomy" id="3915"/>
    <lineage>
        <taxon>Eukaryota</taxon>
        <taxon>Viridiplantae</taxon>
        <taxon>Streptophyta</taxon>
        <taxon>Embryophyta</taxon>
        <taxon>Tracheophyta</taxon>
        <taxon>Spermatophyta</taxon>
        <taxon>Magnoliopsida</taxon>
        <taxon>eudicotyledons</taxon>
        <taxon>Gunneridae</taxon>
        <taxon>Pentapetalae</taxon>
        <taxon>rosids</taxon>
        <taxon>fabids</taxon>
        <taxon>Fabales</taxon>
        <taxon>Fabaceae</taxon>
        <taxon>Papilionoideae</taxon>
        <taxon>50 kb inversion clade</taxon>
        <taxon>NPAAA clade</taxon>
        <taxon>indigoferoid/millettioid clade</taxon>
        <taxon>Phaseoleae</taxon>
        <taxon>Vigna</taxon>
    </lineage>
</organism>
<accession>A0AAQ3N4W1</accession>
<dbReference type="EMBL" id="CP144694">
    <property type="protein sequence ID" value="WVZ03044.1"/>
    <property type="molecule type" value="Genomic_DNA"/>
</dbReference>
<name>A0AAQ3N4W1_VIGMU</name>
<dbReference type="AlphaFoldDB" id="A0AAQ3N4W1"/>
<feature type="transmembrane region" description="Helical" evidence="1">
    <location>
        <begin position="68"/>
        <end position="86"/>
    </location>
</feature>
<sequence length="105" mass="12285">MFNILQSSVMFLSFHQYGTQQINYTRICSVRLTLKIVFKNTNSMLNLTTFFVQISCLFQWIIIPITELMYLLICNSSFLIVSTINIKVCKMKSKSNFFGICCYCF</sequence>